<dbReference type="EMBL" id="LT981265">
    <property type="protein sequence ID" value="SPC33777.1"/>
    <property type="molecule type" value="Genomic_DNA"/>
</dbReference>
<name>A0A2K5AQ85_9ARCH</name>
<evidence type="ECO:0000313" key="2">
    <source>
        <dbReference type="Proteomes" id="UP000236248"/>
    </source>
</evidence>
<dbReference type="Proteomes" id="UP000236248">
    <property type="component" value="Chromosome NCAV"/>
</dbReference>
<gene>
    <name evidence="1" type="ORF">NCAV_0584</name>
</gene>
<proteinExistence type="predicted"/>
<dbReference type="KEGG" id="ncv:NCAV_0584"/>
<dbReference type="AlphaFoldDB" id="A0A2K5AQ85"/>
<dbReference type="GeneID" id="41594672"/>
<keyword evidence="2" id="KW-1185">Reference proteome</keyword>
<dbReference type="SUPFAM" id="SSF53756">
    <property type="entry name" value="UDP-Glycosyltransferase/glycogen phosphorylase"/>
    <property type="match status" value="1"/>
</dbReference>
<evidence type="ECO:0000313" key="1">
    <source>
        <dbReference type="EMBL" id="SPC33777.1"/>
    </source>
</evidence>
<accession>A0A2K5AQ85</accession>
<dbReference type="RefSeq" id="WP_103287424.1">
    <property type="nucleotide sequence ID" value="NZ_LT981265.1"/>
</dbReference>
<keyword evidence="1" id="KW-0808">Transferase</keyword>
<reference evidence="2" key="1">
    <citation type="submission" date="2018-01" db="EMBL/GenBank/DDBJ databases">
        <authorList>
            <person name="Kerou L M."/>
        </authorList>
    </citation>
    <scope>NUCLEOTIDE SEQUENCE [LARGE SCALE GENOMIC DNA]</scope>
    <source>
        <strain evidence="2">SCU2</strain>
    </source>
</reference>
<dbReference type="GO" id="GO:0016740">
    <property type="term" value="F:transferase activity"/>
    <property type="evidence" value="ECO:0007669"/>
    <property type="project" value="UniProtKB-KW"/>
</dbReference>
<protein>
    <submittedName>
        <fullName evidence="1">Glycosyl transferase group 1</fullName>
    </submittedName>
</protein>
<sequence length="107" mass="12778">MVETLLAELTMRKSKHIIYAQDPFDEHDYKLLSSVDPYYRISKLRFRINKVIFGQAYKRADLILTQARFYIDKLRRLYGIEPTNIEYLPNPVHPIPEESLIRKVTNH</sequence>
<organism evidence="1 2">
    <name type="scientific">Candidatus Nitrosocaldus cavascurensis</name>
    <dbReference type="NCBI Taxonomy" id="2058097"/>
    <lineage>
        <taxon>Archaea</taxon>
        <taxon>Nitrososphaerota</taxon>
        <taxon>Nitrososphaeria</taxon>
        <taxon>Candidatus Nitrosocaldales</taxon>
        <taxon>Candidatus Nitrosocaldaceae</taxon>
        <taxon>Candidatus Nitrosocaldus</taxon>
    </lineage>
</organism>